<reference evidence="2 3" key="1">
    <citation type="submission" date="2017-12" db="EMBL/GenBank/DDBJ databases">
        <title>Confluentibacter flavum sp. nov., isolated from the saline lake.</title>
        <authorList>
            <person name="Yu L."/>
        </authorList>
    </citation>
    <scope>NUCLEOTIDE SEQUENCE [LARGE SCALE GENOMIC DNA]</scope>
    <source>
        <strain evidence="2 3">3B</strain>
    </source>
</reference>
<feature type="signal peptide" evidence="1">
    <location>
        <begin position="1"/>
        <end position="20"/>
    </location>
</feature>
<dbReference type="CDD" id="cd15482">
    <property type="entry name" value="Sialidase_non-viral"/>
    <property type="match status" value="2"/>
</dbReference>
<accession>A0A2N3HKB8</accession>
<dbReference type="PANTHER" id="PTHR43739">
    <property type="entry name" value="XYLOGLUCANASE (EUROFUNG)"/>
    <property type="match status" value="1"/>
</dbReference>
<dbReference type="Gene3D" id="2.130.10.10">
    <property type="entry name" value="YVTN repeat-like/Quinoprotein amine dehydrogenase"/>
    <property type="match status" value="4"/>
</dbReference>
<dbReference type="EMBL" id="PJEO01000028">
    <property type="protein sequence ID" value="PKQ45298.1"/>
    <property type="molecule type" value="Genomic_DNA"/>
</dbReference>
<dbReference type="Pfam" id="PF13585">
    <property type="entry name" value="CHU_C"/>
    <property type="match status" value="1"/>
</dbReference>
<dbReference type="AlphaFoldDB" id="A0A2N3HKB8"/>
<evidence type="ECO:0000313" key="3">
    <source>
        <dbReference type="Proteomes" id="UP000233435"/>
    </source>
</evidence>
<evidence type="ECO:0000256" key="1">
    <source>
        <dbReference type="SAM" id="SignalP"/>
    </source>
</evidence>
<dbReference type="Proteomes" id="UP000233435">
    <property type="component" value="Unassembled WGS sequence"/>
</dbReference>
<gene>
    <name evidence="2" type="ORF">CSW08_08770</name>
</gene>
<dbReference type="InterPro" id="IPR052025">
    <property type="entry name" value="Xyloglucanase_GH74"/>
</dbReference>
<dbReference type="NCBIfam" id="TIGR04131">
    <property type="entry name" value="Bac_Flav_CTERM"/>
    <property type="match status" value="1"/>
</dbReference>
<keyword evidence="1" id="KW-0732">Signal</keyword>
<protein>
    <recommendedName>
        <fullName evidence="4">Photosynthesis system II assembly factor Ycf48/Hcf136-like domain-containing protein</fullName>
    </recommendedName>
</protein>
<dbReference type="InterPro" id="IPR026341">
    <property type="entry name" value="T9SS_type_B"/>
</dbReference>
<dbReference type="OrthoDB" id="1652165at2"/>
<dbReference type="GO" id="GO:0010411">
    <property type="term" value="P:xyloglucan metabolic process"/>
    <property type="evidence" value="ECO:0007669"/>
    <property type="project" value="TreeGrafter"/>
</dbReference>
<sequence length="1070" mass="115979">MKRNLCCLFFAFIIHSTVFSQWVQTNGPIGAYTNQIVKSGAFLILNAGNGGIFRSSNNGASWEWSGWGLPCNEQVLALAEYNSTLYASISRSGIFFSTDNGASWRPINTGIQDKTFYSLFVDRINLFAGNSQGGMYYSGDNGTTWFDRSVGVTDMGFTSFLYFNSKLYAGGRSSTLSPSRALFETSDNGVTWKPIIIPGIGPNGVQSMVVKDGLFYVANDDTVFISSDGVIWNSTSVNTNASIVSMGVTGNSVYLTTSAGRYYVSPDNGVNWNLVQNTSTNAFANQVFFSNGKIIMSTNQGLYESFDSGATWQLNNTGITGLQIESFGENSNYIFSGTNDQGVFRSSDGGLNWELINTGINTFNSLHVTSIINVNDDMYLGTGDGVYKSTNNGNSWDFIFNPGVNISTHALDYDNGVLVTGASGTGIYISNDFGVTWTLASTNGINTGADYESIEIIGNTIIVSTNNSELFISENLGASWNNRSIPGGFSTTSDLQLINNKLYAATSRGLFVSDNLGVSWSLYHTDIKIINDIAIDGDKIYAATSTGVYVTNQALGEWYPLCEGLGIQYTNEIYIKDNVLLAGTFTSSVWRRFKILGGLPPEEDERTIGIDDLVLCPDIAEVNLASYVGLPTSARGAWMPSLSKNGFFSPGLDAEGTYKFVYENDLCGCEAYVKVNISLEGLFAGNDNDMTLCTVSDPVDLFERLGPYADEGGVWSPALASGTGVFDPKIDVQGIYTYTVTNNGCPNDFSEVNVTVSDNVDVGIGGDFVLCYSSTPINLFTLLGGTPDVGGEWIPKLSGGIDLFNPAIEKSGTYAYYFPDSECSNDKAEIRITLVTKANSGISNGAVQVCINSGGVDLFNALGASPDSGGSWSPSLASGTGFFNPKIDAPGLYTYTVENDCGTDIANIEVSIYESIKMDNYSISIEASENNRNTVTLDVDSTLQYEFSLDGIHFQREPVFYNVSGGAYTVMGREIAGCRYFEEKLLLVGYASFFTPNGDGVNDIWFIKGTSNQNYNLYIYDRYGNLLKNLQTAQGWDGTFNGRPLPSSDYWFKLVFEDGTSKLGHFALKR</sequence>
<dbReference type="SUPFAM" id="SSF110296">
    <property type="entry name" value="Oligoxyloglucan reducing end-specific cellobiohydrolase"/>
    <property type="match status" value="2"/>
</dbReference>
<keyword evidence="3" id="KW-1185">Reference proteome</keyword>
<evidence type="ECO:0000313" key="2">
    <source>
        <dbReference type="EMBL" id="PKQ45298.1"/>
    </source>
</evidence>
<dbReference type="RefSeq" id="WP_106659512.1">
    <property type="nucleotide sequence ID" value="NZ_PJEO01000028.1"/>
</dbReference>
<dbReference type="PANTHER" id="PTHR43739:SF5">
    <property type="entry name" value="EXO-ALPHA-SIALIDASE"/>
    <property type="match status" value="1"/>
</dbReference>
<name>A0A2N3HKB8_9FLAO</name>
<feature type="chain" id="PRO_5014684642" description="Photosynthesis system II assembly factor Ycf48/Hcf136-like domain-containing protein" evidence="1">
    <location>
        <begin position="21"/>
        <end position="1070"/>
    </location>
</feature>
<organism evidence="2 3">
    <name type="scientific">Confluentibacter flavum</name>
    <dbReference type="NCBI Taxonomy" id="1909700"/>
    <lineage>
        <taxon>Bacteria</taxon>
        <taxon>Pseudomonadati</taxon>
        <taxon>Bacteroidota</taxon>
        <taxon>Flavobacteriia</taxon>
        <taxon>Flavobacteriales</taxon>
        <taxon>Flavobacteriaceae</taxon>
        <taxon>Confluentibacter</taxon>
    </lineage>
</organism>
<comment type="caution">
    <text evidence="2">The sequence shown here is derived from an EMBL/GenBank/DDBJ whole genome shotgun (WGS) entry which is preliminary data.</text>
</comment>
<proteinExistence type="predicted"/>
<evidence type="ECO:0008006" key="4">
    <source>
        <dbReference type="Google" id="ProtNLM"/>
    </source>
</evidence>
<dbReference type="InterPro" id="IPR015943">
    <property type="entry name" value="WD40/YVTN_repeat-like_dom_sf"/>
</dbReference>